<reference evidence="1 2" key="1">
    <citation type="journal article" date="2023" name="Life. Sci Alliance">
        <title>Evolutionary insights into 3D genome organization and epigenetic landscape of Vigna mungo.</title>
        <authorList>
            <person name="Junaid A."/>
            <person name="Singh B."/>
            <person name="Bhatia S."/>
        </authorList>
    </citation>
    <scope>NUCLEOTIDE SEQUENCE [LARGE SCALE GENOMIC DNA]</scope>
    <source>
        <strain evidence="1">Urdbean</strain>
    </source>
</reference>
<dbReference type="EMBL" id="CP144691">
    <property type="protein sequence ID" value="WVY93281.1"/>
    <property type="molecule type" value="Genomic_DNA"/>
</dbReference>
<protein>
    <submittedName>
        <fullName evidence="1">Uncharacterized protein</fullName>
    </submittedName>
</protein>
<dbReference type="Proteomes" id="UP001374535">
    <property type="component" value="Chromosome 10"/>
</dbReference>
<organism evidence="1 2">
    <name type="scientific">Vigna mungo</name>
    <name type="common">Black gram</name>
    <name type="synonym">Phaseolus mungo</name>
    <dbReference type="NCBI Taxonomy" id="3915"/>
    <lineage>
        <taxon>Eukaryota</taxon>
        <taxon>Viridiplantae</taxon>
        <taxon>Streptophyta</taxon>
        <taxon>Embryophyta</taxon>
        <taxon>Tracheophyta</taxon>
        <taxon>Spermatophyta</taxon>
        <taxon>Magnoliopsida</taxon>
        <taxon>eudicotyledons</taxon>
        <taxon>Gunneridae</taxon>
        <taxon>Pentapetalae</taxon>
        <taxon>rosids</taxon>
        <taxon>fabids</taxon>
        <taxon>Fabales</taxon>
        <taxon>Fabaceae</taxon>
        <taxon>Papilionoideae</taxon>
        <taxon>50 kb inversion clade</taxon>
        <taxon>NPAAA clade</taxon>
        <taxon>indigoferoid/millettioid clade</taxon>
        <taxon>Phaseoleae</taxon>
        <taxon>Vigna</taxon>
    </lineage>
</organism>
<keyword evidence="2" id="KW-1185">Reference proteome</keyword>
<name>A0AAQ3RGL9_VIGMU</name>
<evidence type="ECO:0000313" key="1">
    <source>
        <dbReference type="EMBL" id="WVY93281.1"/>
    </source>
</evidence>
<sequence>MRFKFMSFRSQQVHVSYTIQRSTSLKSFFKSKSCQGGIPTSRAPCNTKPLPIYFSIVNQVCSTTTTVIDINYSPTSQKPFTKLPAITSASTIININKSPTPTSPVLNAQI</sequence>
<accession>A0AAQ3RGL9</accession>
<dbReference type="AlphaFoldDB" id="A0AAQ3RGL9"/>
<gene>
    <name evidence="1" type="ORF">V8G54_032369</name>
</gene>
<evidence type="ECO:0000313" key="2">
    <source>
        <dbReference type="Proteomes" id="UP001374535"/>
    </source>
</evidence>
<proteinExistence type="predicted"/>